<dbReference type="Proteomes" id="UP001597260">
    <property type="component" value="Unassembled WGS sequence"/>
</dbReference>
<organism evidence="1 2">
    <name type="scientific">Micromonospora sonneratiae</name>
    <dbReference type="NCBI Taxonomy" id="1184706"/>
    <lineage>
        <taxon>Bacteria</taxon>
        <taxon>Bacillati</taxon>
        <taxon>Actinomycetota</taxon>
        <taxon>Actinomycetes</taxon>
        <taxon>Micromonosporales</taxon>
        <taxon>Micromonosporaceae</taxon>
        <taxon>Micromonospora</taxon>
    </lineage>
</organism>
<sequence>MRADSTANSVARRSRPAAGCADEQQILYAAPLFPPGVNQRLSYLRTRWR</sequence>
<accession>A0ABW3YE65</accession>
<gene>
    <name evidence="1" type="ORF">ACFQ4H_09575</name>
</gene>
<proteinExistence type="predicted"/>
<comment type="caution">
    <text evidence="1">The sequence shown here is derived from an EMBL/GenBank/DDBJ whole genome shotgun (WGS) entry which is preliminary data.</text>
</comment>
<dbReference type="EMBL" id="JBHTMP010000011">
    <property type="protein sequence ID" value="MFD1321338.1"/>
    <property type="molecule type" value="Genomic_DNA"/>
</dbReference>
<reference evidence="2" key="1">
    <citation type="journal article" date="2019" name="Int. J. Syst. Evol. Microbiol.">
        <title>The Global Catalogue of Microorganisms (GCM) 10K type strain sequencing project: providing services to taxonomists for standard genome sequencing and annotation.</title>
        <authorList>
            <consortium name="The Broad Institute Genomics Platform"/>
            <consortium name="The Broad Institute Genome Sequencing Center for Infectious Disease"/>
            <person name="Wu L."/>
            <person name="Ma J."/>
        </authorList>
    </citation>
    <scope>NUCLEOTIDE SEQUENCE [LARGE SCALE GENOMIC DNA]</scope>
    <source>
        <strain evidence="2">JCM 31037</strain>
    </source>
</reference>
<protein>
    <submittedName>
        <fullName evidence="1">Uncharacterized protein</fullName>
    </submittedName>
</protein>
<evidence type="ECO:0000313" key="1">
    <source>
        <dbReference type="EMBL" id="MFD1321338.1"/>
    </source>
</evidence>
<evidence type="ECO:0000313" key="2">
    <source>
        <dbReference type="Proteomes" id="UP001597260"/>
    </source>
</evidence>
<name>A0ABW3YE65_9ACTN</name>
<dbReference type="RefSeq" id="WP_377569343.1">
    <property type="nucleotide sequence ID" value="NZ_JBHTMP010000011.1"/>
</dbReference>
<keyword evidence="2" id="KW-1185">Reference proteome</keyword>